<dbReference type="EMBL" id="SGTH01000005">
    <property type="protein sequence ID" value="RZH27429.1"/>
    <property type="molecule type" value="Genomic_DNA"/>
</dbReference>
<accession>A0A242SBW9</accession>
<comment type="caution">
    <text evidence="1">The sequence shown here is derived from an EMBL/GenBank/DDBJ whole genome shotgun (WGS) entry which is preliminary data.</text>
</comment>
<protein>
    <submittedName>
        <fullName evidence="1">Uncharacterized protein</fullName>
    </submittedName>
</protein>
<sequence length="65" mass="7357">MWQHHIKNIEIFIISISHKKLVNLLKNAYLHKSLLQAARFSAILATCYIGSIDILLTTKLPILGS</sequence>
<reference evidence="1 2" key="1">
    <citation type="submission" date="2019-02" db="EMBL/GenBank/DDBJ databases">
        <title>The Batch Genome Submission of Acinetobacter spp. strains.</title>
        <authorList>
            <person name="Qin J."/>
            <person name="Hu Y."/>
            <person name="Ye H."/>
            <person name="Wei L."/>
            <person name="Feng Y."/>
            <person name="Zong Z."/>
        </authorList>
    </citation>
    <scope>NUCLEOTIDE SEQUENCE [LARGE SCALE GENOMIC DNA]</scope>
    <source>
        <strain evidence="1 2">WCHAP100012</strain>
    </source>
</reference>
<evidence type="ECO:0000313" key="2">
    <source>
        <dbReference type="Proteomes" id="UP000294065"/>
    </source>
</evidence>
<name>A0A242SBW9_ACIPI</name>
<evidence type="ECO:0000313" key="1">
    <source>
        <dbReference type="EMBL" id="RZH27429.1"/>
    </source>
</evidence>
<proteinExistence type="predicted"/>
<dbReference type="Proteomes" id="UP000294065">
    <property type="component" value="Unassembled WGS sequence"/>
</dbReference>
<gene>
    <name evidence="1" type="ORF">EXD98_12535</name>
</gene>
<organism evidence="1 2">
    <name type="scientific">Acinetobacter pittii</name>
    <name type="common">Acinetobacter genomosp. 3</name>
    <dbReference type="NCBI Taxonomy" id="48296"/>
    <lineage>
        <taxon>Bacteria</taxon>
        <taxon>Pseudomonadati</taxon>
        <taxon>Pseudomonadota</taxon>
        <taxon>Gammaproteobacteria</taxon>
        <taxon>Moraxellales</taxon>
        <taxon>Moraxellaceae</taxon>
        <taxon>Acinetobacter</taxon>
        <taxon>Acinetobacter calcoaceticus/baumannii complex</taxon>
    </lineage>
</organism>
<dbReference type="AlphaFoldDB" id="A0A242SBW9"/>